<gene>
    <name evidence="1" type="ORF">JMJ77_003521</name>
</gene>
<organism evidence="1 2">
    <name type="scientific">Colletotrichum scovillei</name>
    <dbReference type="NCBI Taxonomy" id="1209932"/>
    <lineage>
        <taxon>Eukaryota</taxon>
        <taxon>Fungi</taxon>
        <taxon>Dikarya</taxon>
        <taxon>Ascomycota</taxon>
        <taxon>Pezizomycotina</taxon>
        <taxon>Sordariomycetes</taxon>
        <taxon>Hypocreomycetidae</taxon>
        <taxon>Glomerellales</taxon>
        <taxon>Glomerellaceae</taxon>
        <taxon>Colletotrichum</taxon>
        <taxon>Colletotrichum acutatum species complex</taxon>
    </lineage>
</organism>
<accession>A0A9P7QTS9</accession>
<protein>
    <submittedName>
        <fullName evidence="1">Zinc-binding dehydrogenase</fullName>
    </submittedName>
</protein>
<reference evidence="1" key="1">
    <citation type="submission" date="2021-05" db="EMBL/GenBank/DDBJ databases">
        <title>Comparative genomics of three Colletotrichum scovillei strains and genetic complementation revealed genes involved fungal growth and virulence on chili pepper.</title>
        <authorList>
            <person name="Hsieh D.-K."/>
            <person name="Chuang S.-C."/>
            <person name="Chen C.-Y."/>
            <person name="Chao Y.-T."/>
            <person name="Lu M.-Y.J."/>
            <person name="Lee M.-H."/>
            <person name="Shih M.-C."/>
        </authorList>
    </citation>
    <scope>NUCLEOTIDE SEQUENCE</scope>
    <source>
        <strain evidence="1">Coll-153</strain>
    </source>
</reference>
<proteinExistence type="predicted"/>
<keyword evidence="2" id="KW-1185">Reference proteome</keyword>
<dbReference type="Proteomes" id="UP000699042">
    <property type="component" value="Unassembled WGS sequence"/>
</dbReference>
<name>A0A9P7QTS9_9PEZI</name>
<dbReference type="EMBL" id="JAESDN010000015">
    <property type="protein sequence ID" value="KAG7041415.1"/>
    <property type="molecule type" value="Genomic_DNA"/>
</dbReference>
<feature type="non-terminal residue" evidence="1">
    <location>
        <position position="48"/>
    </location>
</feature>
<evidence type="ECO:0000313" key="1">
    <source>
        <dbReference type="EMBL" id="KAG7041415.1"/>
    </source>
</evidence>
<sequence length="48" mass="5543">MKCGRHSSSQRHNNLLRRDSLVAYFECLLYGFQALANNMRLGSRDELA</sequence>
<dbReference type="AlphaFoldDB" id="A0A9P7QTS9"/>
<comment type="caution">
    <text evidence="1">The sequence shown here is derived from an EMBL/GenBank/DDBJ whole genome shotgun (WGS) entry which is preliminary data.</text>
</comment>
<evidence type="ECO:0000313" key="2">
    <source>
        <dbReference type="Proteomes" id="UP000699042"/>
    </source>
</evidence>